<sequence>MDLLAELENWAIEAENEDNTLHISLINSHRPVTQLKAQKSDYTTTYLDLLPYQSTARLAILTALSDYPPTFIRVNIADKQLSSYSIAPSLGFGVDPTLPQYRVTNADHTILPAQNQCPVWYFFYGTLSDPEILAQKLSHSEPPTLNRATAVCGDIKTWGWEYKALIDGPSSAIVDGWAYEVCSEEEEEQFRYYETGQNEAVRCDILMVDSGDTAKGLTFSFIDDCNQTFIGG</sequence>
<dbReference type="AlphaFoldDB" id="A0A5N5WP00"/>
<dbReference type="InterPro" id="IPR036568">
    <property type="entry name" value="GGCT-like_sf"/>
</dbReference>
<dbReference type="PANTHER" id="PTHR31544">
    <property type="entry name" value="AIG2-LIKE PROTEIN D"/>
    <property type="match status" value="1"/>
</dbReference>
<evidence type="ECO:0000256" key="1">
    <source>
        <dbReference type="ARBA" id="ARBA00008861"/>
    </source>
</evidence>
<organism evidence="3 4">
    <name type="scientific">Aspergillus leporis</name>
    <dbReference type="NCBI Taxonomy" id="41062"/>
    <lineage>
        <taxon>Eukaryota</taxon>
        <taxon>Fungi</taxon>
        <taxon>Dikarya</taxon>
        <taxon>Ascomycota</taxon>
        <taxon>Pezizomycotina</taxon>
        <taxon>Eurotiomycetes</taxon>
        <taxon>Eurotiomycetidae</taxon>
        <taxon>Eurotiales</taxon>
        <taxon>Aspergillaceae</taxon>
        <taxon>Aspergillus</taxon>
        <taxon>Aspergillus subgen. Circumdati</taxon>
    </lineage>
</organism>
<dbReference type="InterPro" id="IPR045038">
    <property type="entry name" value="AIG2-like"/>
</dbReference>
<dbReference type="Proteomes" id="UP000326565">
    <property type="component" value="Unassembled WGS sequence"/>
</dbReference>
<evidence type="ECO:0000259" key="2">
    <source>
        <dbReference type="Pfam" id="PF06094"/>
    </source>
</evidence>
<evidence type="ECO:0000313" key="3">
    <source>
        <dbReference type="EMBL" id="KAB8069024.1"/>
    </source>
</evidence>
<dbReference type="SUPFAM" id="SSF110857">
    <property type="entry name" value="Gamma-glutamyl cyclotransferase-like"/>
    <property type="match status" value="1"/>
</dbReference>
<accession>A0A5N5WP00</accession>
<feature type="domain" description="Gamma-glutamylcyclotransferase AIG2-like" evidence="2">
    <location>
        <begin position="121"/>
        <end position="218"/>
    </location>
</feature>
<name>A0A5N5WP00_9EURO</name>
<comment type="similarity">
    <text evidence="1">Belongs to the gamma-glutamylcyclotransferase family.</text>
</comment>
<dbReference type="InterPro" id="IPR009288">
    <property type="entry name" value="AIG2-like_dom"/>
</dbReference>
<dbReference type="Pfam" id="PF06094">
    <property type="entry name" value="GGACT"/>
    <property type="match status" value="1"/>
</dbReference>
<keyword evidence="4" id="KW-1185">Reference proteome</keyword>
<dbReference type="OrthoDB" id="3262926at2759"/>
<dbReference type="Gene3D" id="3.10.490.10">
    <property type="entry name" value="Gamma-glutamyl cyclotransferase-like"/>
    <property type="match status" value="1"/>
</dbReference>
<reference evidence="3 4" key="1">
    <citation type="submission" date="2019-04" db="EMBL/GenBank/DDBJ databases">
        <title>Friends and foes A comparative genomics study of 23 Aspergillus species from section Flavi.</title>
        <authorList>
            <consortium name="DOE Joint Genome Institute"/>
            <person name="Kjaerbolling I."/>
            <person name="Vesth T."/>
            <person name="Frisvad J.C."/>
            <person name="Nybo J.L."/>
            <person name="Theobald S."/>
            <person name="Kildgaard S."/>
            <person name="Isbrandt T."/>
            <person name="Kuo A."/>
            <person name="Sato A."/>
            <person name="Lyhne E.K."/>
            <person name="Kogle M.E."/>
            <person name="Wiebenga A."/>
            <person name="Kun R.S."/>
            <person name="Lubbers R.J."/>
            <person name="Makela M.R."/>
            <person name="Barry K."/>
            <person name="Chovatia M."/>
            <person name="Clum A."/>
            <person name="Daum C."/>
            <person name="Haridas S."/>
            <person name="He G."/>
            <person name="LaButti K."/>
            <person name="Lipzen A."/>
            <person name="Mondo S."/>
            <person name="Riley R."/>
            <person name="Salamov A."/>
            <person name="Simmons B.A."/>
            <person name="Magnuson J.K."/>
            <person name="Henrissat B."/>
            <person name="Mortensen U.H."/>
            <person name="Larsen T.O."/>
            <person name="Devries R.P."/>
            <person name="Grigoriev I.V."/>
            <person name="Machida M."/>
            <person name="Baker S.E."/>
            <person name="Andersen M.R."/>
        </authorList>
    </citation>
    <scope>NUCLEOTIDE SEQUENCE [LARGE SCALE GENOMIC DNA]</scope>
    <source>
        <strain evidence="3 4">CBS 151.66</strain>
    </source>
</reference>
<dbReference type="EMBL" id="ML732361">
    <property type="protein sequence ID" value="KAB8069024.1"/>
    <property type="molecule type" value="Genomic_DNA"/>
</dbReference>
<gene>
    <name evidence="3" type="ORF">BDV29DRAFT_161854</name>
</gene>
<proteinExistence type="inferred from homology"/>
<dbReference type="PANTHER" id="PTHR31544:SF4">
    <property type="entry name" value="GAMMA-GLUTAMYLCYCLOTRANSFERASE-RELATED"/>
    <property type="match status" value="1"/>
</dbReference>
<protein>
    <recommendedName>
        <fullName evidence="2">Gamma-glutamylcyclotransferase AIG2-like domain-containing protein</fullName>
    </recommendedName>
</protein>
<evidence type="ECO:0000313" key="4">
    <source>
        <dbReference type="Proteomes" id="UP000326565"/>
    </source>
</evidence>